<proteinExistence type="predicted"/>
<sequence>MEQAVHFTEEKNFDREGYDTCLRRLNYDDRDVVMYENMLAFLWEYAVRPGCLADYRGLLSEYSRWNMQMIRKCYYHLPHDLPYANIRRAYESVIHLLDGKIEEGLLQLEAIGTENFHYDGRAPKLLMTKNGKRFVPVSKLFLLYNYYKVLKRLDEEQAERFKGKYSFAFTDFGDGEHEEHDRFLHEQLDVYEDCIFYPVFERIYKMPWCPADFYMYFEEDRRIPLSKLDFLPGT</sequence>
<dbReference type="Proteomes" id="UP000824049">
    <property type="component" value="Unassembled WGS sequence"/>
</dbReference>
<reference evidence="1" key="2">
    <citation type="submission" date="2021-04" db="EMBL/GenBank/DDBJ databases">
        <authorList>
            <person name="Gilroy R."/>
        </authorList>
    </citation>
    <scope>NUCLEOTIDE SEQUENCE</scope>
    <source>
        <strain evidence="1">CHK179-28034</strain>
    </source>
</reference>
<gene>
    <name evidence="1" type="ORF">H9968_03135</name>
</gene>
<organism evidence="1 2">
    <name type="scientific">Candidatus Anaerobutyricum stercoris</name>
    <dbReference type="NCBI Taxonomy" id="2838457"/>
    <lineage>
        <taxon>Bacteria</taxon>
        <taxon>Bacillati</taxon>
        <taxon>Bacillota</taxon>
        <taxon>Clostridia</taxon>
        <taxon>Lachnospirales</taxon>
        <taxon>Lachnospiraceae</taxon>
        <taxon>Anaerobutyricum</taxon>
    </lineage>
</organism>
<accession>A0A9D2EJM3</accession>
<dbReference type="EMBL" id="DXBR01000036">
    <property type="protein sequence ID" value="HIZ38909.1"/>
    <property type="molecule type" value="Genomic_DNA"/>
</dbReference>
<protein>
    <submittedName>
        <fullName evidence="1">Uncharacterized protein</fullName>
    </submittedName>
</protein>
<dbReference type="AlphaFoldDB" id="A0A9D2EJM3"/>
<name>A0A9D2EJM3_9FIRM</name>
<evidence type="ECO:0000313" key="1">
    <source>
        <dbReference type="EMBL" id="HIZ38909.1"/>
    </source>
</evidence>
<evidence type="ECO:0000313" key="2">
    <source>
        <dbReference type="Proteomes" id="UP000824049"/>
    </source>
</evidence>
<reference evidence="1" key="1">
    <citation type="journal article" date="2021" name="PeerJ">
        <title>Extensive microbial diversity within the chicken gut microbiome revealed by metagenomics and culture.</title>
        <authorList>
            <person name="Gilroy R."/>
            <person name="Ravi A."/>
            <person name="Getino M."/>
            <person name="Pursley I."/>
            <person name="Horton D.L."/>
            <person name="Alikhan N.F."/>
            <person name="Baker D."/>
            <person name="Gharbi K."/>
            <person name="Hall N."/>
            <person name="Watson M."/>
            <person name="Adriaenssens E.M."/>
            <person name="Foster-Nyarko E."/>
            <person name="Jarju S."/>
            <person name="Secka A."/>
            <person name="Antonio M."/>
            <person name="Oren A."/>
            <person name="Chaudhuri R.R."/>
            <person name="La Ragione R."/>
            <person name="Hildebrand F."/>
            <person name="Pallen M.J."/>
        </authorList>
    </citation>
    <scope>NUCLEOTIDE SEQUENCE</scope>
    <source>
        <strain evidence="1">CHK179-28034</strain>
    </source>
</reference>
<comment type="caution">
    <text evidence="1">The sequence shown here is derived from an EMBL/GenBank/DDBJ whole genome shotgun (WGS) entry which is preliminary data.</text>
</comment>